<dbReference type="CDD" id="cd00397">
    <property type="entry name" value="DNA_BRE_C"/>
    <property type="match status" value="1"/>
</dbReference>
<feature type="domain" description="Tyr recombinase" evidence="4">
    <location>
        <begin position="139"/>
        <end position="321"/>
    </location>
</feature>
<dbReference type="Pfam" id="PF13102">
    <property type="entry name" value="Phage_int_SAM_5"/>
    <property type="match status" value="1"/>
</dbReference>
<dbReference type="SUPFAM" id="SSF56349">
    <property type="entry name" value="DNA breaking-rejoining enzymes"/>
    <property type="match status" value="1"/>
</dbReference>
<evidence type="ECO:0000259" key="5">
    <source>
        <dbReference type="PROSITE" id="PS51900"/>
    </source>
</evidence>
<dbReference type="InterPro" id="IPR010998">
    <property type="entry name" value="Integrase_recombinase_N"/>
</dbReference>
<dbReference type="InterPro" id="IPR002104">
    <property type="entry name" value="Integrase_catalytic"/>
</dbReference>
<reference evidence="6 7" key="1">
    <citation type="submission" date="2021-03" db="EMBL/GenBank/DDBJ databases">
        <title>Antimicrobial resistance genes in bacteria isolated from Japanese honey, and their potential for conferring macrolide and lincosamide resistance in the American foulbrood pathogen Paenibacillus larvae.</title>
        <authorList>
            <person name="Okamoto M."/>
            <person name="Kumagai M."/>
            <person name="Kanamori H."/>
            <person name="Takamatsu D."/>
        </authorList>
    </citation>
    <scope>NUCLEOTIDE SEQUENCE [LARGE SCALE GENOMIC DNA]</scope>
    <source>
        <strain evidence="6 7">J8TS2</strain>
    </source>
</reference>
<keyword evidence="2" id="KW-0233">DNA recombination</keyword>
<dbReference type="PROSITE" id="PS51900">
    <property type="entry name" value="CB"/>
    <property type="match status" value="1"/>
</dbReference>
<dbReference type="InterPro" id="IPR013762">
    <property type="entry name" value="Integrase-like_cat_sf"/>
</dbReference>
<keyword evidence="1 3" id="KW-0238">DNA-binding</keyword>
<dbReference type="InterPro" id="IPR044068">
    <property type="entry name" value="CB"/>
</dbReference>
<protein>
    <submittedName>
        <fullName evidence="6">Tyrosine recombinase XerC</fullName>
    </submittedName>
</protein>
<evidence type="ECO:0000256" key="3">
    <source>
        <dbReference type="PROSITE-ProRule" id="PRU01248"/>
    </source>
</evidence>
<dbReference type="Proteomes" id="UP000679950">
    <property type="component" value="Unassembled WGS sequence"/>
</dbReference>
<evidence type="ECO:0000313" key="7">
    <source>
        <dbReference type="Proteomes" id="UP000679950"/>
    </source>
</evidence>
<evidence type="ECO:0000256" key="1">
    <source>
        <dbReference type="ARBA" id="ARBA00023125"/>
    </source>
</evidence>
<gene>
    <name evidence="6" type="primary">xerC_2</name>
    <name evidence="6" type="ORF">J8TS2_40950</name>
</gene>
<keyword evidence="7" id="KW-1185">Reference proteome</keyword>
<evidence type="ECO:0000256" key="2">
    <source>
        <dbReference type="ARBA" id="ARBA00023172"/>
    </source>
</evidence>
<dbReference type="EMBL" id="BORB01000061">
    <property type="protein sequence ID" value="GIN59776.1"/>
    <property type="molecule type" value="Genomic_DNA"/>
</dbReference>
<dbReference type="RefSeq" id="WP_212967478.1">
    <property type="nucleotide sequence ID" value="NZ_BORB01000061.1"/>
</dbReference>
<dbReference type="InterPro" id="IPR050090">
    <property type="entry name" value="Tyrosine_recombinase_XerCD"/>
</dbReference>
<dbReference type="InterPro" id="IPR025269">
    <property type="entry name" value="SAM-like_dom"/>
</dbReference>
<dbReference type="Pfam" id="PF00589">
    <property type="entry name" value="Phage_integrase"/>
    <property type="match status" value="1"/>
</dbReference>
<name>A0ABQ4KQJ4_9BACI</name>
<accession>A0ABQ4KQJ4</accession>
<dbReference type="Gene3D" id="1.10.150.130">
    <property type="match status" value="1"/>
</dbReference>
<sequence length="337" mass="39230">MRKGKPIVRKRARKGSAKNIEMTLQEAYDFFVLLKKTKGVRARTQEDYKTQFEFLTEWLADEHSEIELVSEINDDILREYIVYLSQEHVNQRTGEEGLSPYTVNIRIRFLKAFFNTLFSEEKIMDNPAENLSLMLVDEDSFDPLDDHEIVALLDAPDEDYYPQFRDKVAMLLMLDTGMRIGEEFALEIEEIDIKGRVINLPASKSKNRKARVIPISAMVAKMLLELISENKAHFDETHVFLSNSGTPYQPNSFRRRLLKYKKEAGITKRVSPHSLRHQFCRDYILNGGDVFTLQRIVGHADIQTTRKYIQMTGVDIKEQHALYSPVARLRKTKRPRN</sequence>
<organism evidence="6 7">
    <name type="scientific">Lederbergia ruris</name>
    <dbReference type="NCBI Taxonomy" id="217495"/>
    <lineage>
        <taxon>Bacteria</taxon>
        <taxon>Bacillati</taxon>
        <taxon>Bacillota</taxon>
        <taxon>Bacilli</taxon>
        <taxon>Bacillales</taxon>
        <taxon>Bacillaceae</taxon>
        <taxon>Lederbergia</taxon>
    </lineage>
</organism>
<comment type="caution">
    <text evidence="6">The sequence shown here is derived from an EMBL/GenBank/DDBJ whole genome shotgun (WGS) entry which is preliminary data.</text>
</comment>
<evidence type="ECO:0000259" key="4">
    <source>
        <dbReference type="PROSITE" id="PS51898"/>
    </source>
</evidence>
<dbReference type="InterPro" id="IPR011010">
    <property type="entry name" value="DNA_brk_join_enz"/>
</dbReference>
<proteinExistence type="predicted"/>
<dbReference type="PANTHER" id="PTHR30349">
    <property type="entry name" value="PHAGE INTEGRASE-RELATED"/>
    <property type="match status" value="1"/>
</dbReference>
<dbReference type="Gene3D" id="1.10.443.10">
    <property type="entry name" value="Intergrase catalytic core"/>
    <property type="match status" value="1"/>
</dbReference>
<feature type="domain" description="Core-binding (CB)" evidence="5">
    <location>
        <begin position="22"/>
        <end position="118"/>
    </location>
</feature>
<dbReference type="PROSITE" id="PS51898">
    <property type="entry name" value="TYR_RECOMBINASE"/>
    <property type="match status" value="1"/>
</dbReference>
<evidence type="ECO:0000313" key="6">
    <source>
        <dbReference type="EMBL" id="GIN59776.1"/>
    </source>
</evidence>